<feature type="transmembrane region" description="Helical" evidence="1">
    <location>
        <begin position="89"/>
        <end position="112"/>
    </location>
</feature>
<reference evidence="2" key="2">
    <citation type="journal article" date="2021" name="PeerJ">
        <title>Extensive microbial diversity within the chicken gut microbiome revealed by metagenomics and culture.</title>
        <authorList>
            <person name="Gilroy R."/>
            <person name="Ravi A."/>
            <person name="Getino M."/>
            <person name="Pursley I."/>
            <person name="Horton D.L."/>
            <person name="Alikhan N.F."/>
            <person name="Baker D."/>
            <person name="Gharbi K."/>
            <person name="Hall N."/>
            <person name="Watson M."/>
            <person name="Adriaenssens E.M."/>
            <person name="Foster-Nyarko E."/>
            <person name="Jarju S."/>
            <person name="Secka A."/>
            <person name="Antonio M."/>
            <person name="Oren A."/>
            <person name="Chaudhuri R.R."/>
            <person name="La Ragione R."/>
            <person name="Hildebrand F."/>
            <person name="Pallen M.J."/>
        </authorList>
    </citation>
    <scope>NUCLEOTIDE SEQUENCE</scope>
    <source>
        <strain evidence="2">17113</strain>
    </source>
</reference>
<protein>
    <submittedName>
        <fullName evidence="2">Uncharacterized protein</fullName>
    </submittedName>
</protein>
<keyword evidence="1" id="KW-0472">Membrane</keyword>
<dbReference type="AlphaFoldDB" id="A0A9D9DFU6"/>
<feature type="transmembrane region" description="Helical" evidence="1">
    <location>
        <begin position="162"/>
        <end position="184"/>
    </location>
</feature>
<feature type="transmembrane region" description="Helical" evidence="1">
    <location>
        <begin position="53"/>
        <end position="77"/>
    </location>
</feature>
<name>A0A9D9DFU6_9FIRM</name>
<sequence length="310" mass="34160">MDGLSKAEMAAQKASRSHSIRLAQGVGLVLLSLVASIYFFLFFTFLIHDYGSGFAYLGSAAPGYVCFLLGLPTLLFFSYFAYVKPRSKGFYFAFGLTMAILGFASVLLIAVFCLNGTLNSLLDGRYTAVYPLDALLLGFLYCGLSPYLMLKSRKSEVKFHFVGVWGLLYGLFRGFVCLIALYFLGDLLLSSLSFEASSPYAFDVLPIYLLSALLVVYMYLTPLPLKKHLLAYAALLGLAAFFSLWFIISYSANPYLLNLSMVAFFPIDFMGSILLGPSLLLAFSLLATSLDLGASIYRKKKEDGHGKKDE</sequence>
<evidence type="ECO:0000256" key="1">
    <source>
        <dbReference type="SAM" id="Phobius"/>
    </source>
</evidence>
<dbReference type="Proteomes" id="UP000823634">
    <property type="component" value="Unassembled WGS sequence"/>
</dbReference>
<accession>A0A9D9DFU6</accession>
<feature type="transmembrane region" description="Helical" evidence="1">
    <location>
        <begin position="132"/>
        <end position="150"/>
    </location>
</feature>
<proteinExistence type="predicted"/>
<keyword evidence="1" id="KW-1133">Transmembrane helix</keyword>
<feature type="transmembrane region" description="Helical" evidence="1">
    <location>
        <begin position="229"/>
        <end position="249"/>
    </location>
</feature>
<evidence type="ECO:0000313" key="2">
    <source>
        <dbReference type="EMBL" id="MBO8426857.1"/>
    </source>
</evidence>
<keyword evidence="1" id="KW-0812">Transmembrane</keyword>
<feature type="transmembrane region" description="Helical" evidence="1">
    <location>
        <begin position="269"/>
        <end position="292"/>
    </location>
</feature>
<reference evidence="2" key="1">
    <citation type="submission" date="2020-10" db="EMBL/GenBank/DDBJ databases">
        <authorList>
            <person name="Gilroy R."/>
        </authorList>
    </citation>
    <scope>NUCLEOTIDE SEQUENCE</scope>
    <source>
        <strain evidence="2">17113</strain>
    </source>
</reference>
<gene>
    <name evidence="2" type="ORF">IAC61_06080</name>
</gene>
<feature type="transmembrane region" description="Helical" evidence="1">
    <location>
        <begin position="21"/>
        <end position="47"/>
    </location>
</feature>
<organism evidence="2 3">
    <name type="scientific">Candidatus Alloenteromonas pullistercoris</name>
    <dbReference type="NCBI Taxonomy" id="2840785"/>
    <lineage>
        <taxon>Bacteria</taxon>
        <taxon>Bacillati</taxon>
        <taxon>Bacillota</taxon>
        <taxon>Bacillota incertae sedis</taxon>
        <taxon>Candidatus Alloenteromonas</taxon>
    </lineage>
</organism>
<dbReference type="EMBL" id="JADINA010000039">
    <property type="protein sequence ID" value="MBO8426857.1"/>
    <property type="molecule type" value="Genomic_DNA"/>
</dbReference>
<feature type="transmembrane region" description="Helical" evidence="1">
    <location>
        <begin position="204"/>
        <end position="220"/>
    </location>
</feature>
<evidence type="ECO:0000313" key="3">
    <source>
        <dbReference type="Proteomes" id="UP000823634"/>
    </source>
</evidence>
<comment type="caution">
    <text evidence="2">The sequence shown here is derived from an EMBL/GenBank/DDBJ whole genome shotgun (WGS) entry which is preliminary data.</text>
</comment>